<dbReference type="PANTHER" id="PTHR42194">
    <property type="entry name" value="UPF0276 PROTEIN HI_1600"/>
    <property type="match status" value="1"/>
</dbReference>
<evidence type="ECO:0000313" key="1">
    <source>
        <dbReference type="EMBL" id="MBB5206565.1"/>
    </source>
</evidence>
<name>A0A7W8D4D5_9GAMM</name>
<dbReference type="SUPFAM" id="SSF51658">
    <property type="entry name" value="Xylose isomerase-like"/>
    <property type="match status" value="1"/>
</dbReference>
<accession>A0A7W8D4D5</accession>
<gene>
    <name evidence="1" type="ORF">HNQ52_000081</name>
</gene>
<dbReference type="Gene3D" id="3.20.20.150">
    <property type="entry name" value="Divalent-metal-dependent TIM barrel enzymes"/>
    <property type="match status" value="1"/>
</dbReference>
<organism evidence="1 2">
    <name type="scientific">Chiayiivirga flava</name>
    <dbReference type="NCBI Taxonomy" id="659595"/>
    <lineage>
        <taxon>Bacteria</taxon>
        <taxon>Pseudomonadati</taxon>
        <taxon>Pseudomonadota</taxon>
        <taxon>Gammaproteobacteria</taxon>
        <taxon>Lysobacterales</taxon>
        <taxon>Lysobacteraceae</taxon>
        <taxon>Chiayiivirga</taxon>
    </lineage>
</organism>
<dbReference type="RefSeq" id="WP_183958665.1">
    <property type="nucleotide sequence ID" value="NZ_JACHHP010000001.1"/>
</dbReference>
<evidence type="ECO:0000313" key="2">
    <source>
        <dbReference type="Proteomes" id="UP000521199"/>
    </source>
</evidence>
<sequence length="298" mass="31656">MPPCIAGLPARAGAGFKPQHLDAWLNDADAPAFAEVHAENYMGQGGAPHRWLRLLRERGPVSVHGVGLSIGAQAPLDTAHLERLAALVARCEPAAVSEHLAWSTHDGIFLADLLPVRYDACALDRVCEHVDRVQSRLRRRILIENPASYVEFAASSMDEATFLARLVQRTGCGLLLDVNNLYVSCSNSGSDARVRLAAFPLAAVEQVHLAGHAVDIGGETGGGVDPSAAVEPVLVDTHGGPVSAAVWALYARLLAATGPLPTLIEWDTDVPGYATLRREVRRADAVLAARRGDVRAAA</sequence>
<proteinExistence type="predicted"/>
<dbReference type="Proteomes" id="UP000521199">
    <property type="component" value="Unassembled WGS sequence"/>
</dbReference>
<dbReference type="Pfam" id="PF05114">
    <property type="entry name" value="MbnB_TglH_ChrH"/>
    <property type="match status" value="1"/>
</dbReference>
<reference evidence="1 2" key="1">
    <citation type="submission" date="2020-08" db="EMBL/GenBank/DDBJ databases">
        <title>Genomic Encyclopedia of Type Strains, Phase IV (KMG-IV): sequencing the most valuable type-strain genomes for metagenomic binning, comparative biology and taxonomic classification.</title>
        <authorList>
            <person name="Goeker M."/>
        </authorList>
    </citation>
    <scope>NUCLEOTIDE SEQUENCE [LARGE SCALE GENOMIC DNA]</scope>
    <source>
        <strain evidence="1 2">DSM 24163</strain>
    </source>
</reference>
<dbReference type="NCBIfam" id="NF003818">
    <property type="entry name" value="PRK05409.1"/>
    <property type="match status" value="1"/>
</dbReference>
<comment type="caution">
    <text evidence="1">The sequence shown here is derived from an EMBL/GenBank/DDBJ whole genome shotgun (WGS) entry which is preliminary data.</text>
</comment>
<dbReference type="InterPro" id="IPR036237">
    <property type="entry name" value="Xyl_isomerase-like_sf"/>
</dbReference>
<keyword evidence="2" id="KW-1185">Reference proteome</keyword>
<dbReference type="PANTHER" id="PTHR42194:SF1">
    <property type="entry name" value="UPF0276 PROTEIN HI_1600"/>
    <property type="match status" value="1"/>
</dbReference>
<dbReference type="EMBL" id="JACHHP010000001">
    <property type="protein sequence ID" value="MBB5206565.1"/>
    <property type="molecule type" value="Genomic_DNA"/>
</dbReference>
<dbReference type="AlphaFoldDB" id="A0A7W8D4D5"/>
<dbReference type="InterPro" id="IPR007801">
    <property type="entry name" value="MbnB/TglH/ChrH"/>
</dbReference>
<protein>
    <submittedName>
        <fullName evidence="1">Uncharacterized protein</fullName>
    </submittedName>
</protein>